<evidence type="ECO:0000256" key="1">
    <source>
        <dbReference type="ARBA" id="ARBA00022737"/>
    </source>
</evidence>
<dbReference type="SUPFAM" id="SSF48403">
    <property type="entry name" value="Ankyrin repeat"/>
    <property type="match status" value="1"/>
</dbReference>
<dbReference type="SMART" id="SM00248">
    <property type="entry name" value="ANK"/>
    <property type="match status" value="5"/>
</dbReference>
<protein>
    <recommendedName>
        <fullName evidence="7">Ankyrin repeat domain-containing protein</fullName>
    </recommendedName>
</protein>
<sequence length="298" mass="30362">MSFTKRAVTSMGMLAVLAFLATGCAPEPPLPTPSATTGSPTPAAVATPAPTPAEPPVRQDLIGLPQTELDTRLIASAWANDVAEAQELIRAGANVNAKDATVQSAYLVATSEGYAELLDLTLANGADVTSLDSYNGTGLIRAAERGHAAVVGRLIQAGVSLDHVNFPGYVALHEALIYAKPDQVEAYQDTVWVLVAAGSDLTIPTVGTGETPVMLANRYGLSRQAQILTRAVDAPAAAADAPALLVQAALTGDPDLAALALRAGAPVNTTDATGKSVRSIAESGGHEVTARLLANLGG</sequence>
<dbReference type="PANTHER" id="PTHR24201">
    <property type="entry name" value="ANK_REP_REGION DOMAIN-CONTAINING PROTEIN"/>
    <property type="match status" value="1"/>
</dbReference>
<reference evidence="5 6" key="1">
    <citation type="submission" date="2020-02" db="EMBL/GenBank/DDBJ databases">
        <title>Sequencing the genomes of 1000 actinobacteria strains.</title>
        <authorList>
            <person name="Klenk H.-P."/>
        </authorList>
    </citation>
    <scope>NUCLEOTIDE SEQUENCE [LARGE SCALE GENOMIC DNA]</scope>
    <source>
        <strain evidence="5 6">DSM 27960</strain>
    </source>
</reference>
<evidence type="ECO:0000313" key="6">
    <source>
        <dbReference type="Proteomes" id="UP000541033"/>
    </source>
</evidence>
<dbReference type="Proteomes" id="UP000541033">
    <property type="component" value="Unassembled WGS sequence"/>
</dbReference>
<dbReference type="RefSeq" id="WP_167150756.1">
    <property type="nucleotide sequence ID" value="NZ_JAAMOX010000002.1"/>
</dbReference>
<evidence type="ECO:0000256" key="4">
    <source>
        <dbReference type="SAM" id="SignalP"/>
    </source>
</evidence>
<feature type="region of interest" description="Disordered" evidence="3">
    <location>
        <begin position="29"/>
        <end position="56"/>
    </location>
</feature>
<feature type="signal peptide" evidence="4">
    <location>
        <begin position="1"/>
        <end position="21"/>
    </location>
</feature>
<dbReference type="Pfam" id="PF12796">
    <property type="entry name" value="Ank_2"/>
    <property type="match status" value="1"/>
</dbReference>
<keyword evidence="4" id="KW-0732">Signal</keyword>
<feature type="compositionally biased region" description="Low complexity" evidence="3">
    <location>
        <begin position="33"/>
        <end position="48"/>
    </location>
</feature>
<keyword evidence="2" id="KW-0040">ANK repeat</keyword>
<evidence type="ECO:0000256" key="3">
    <source>
        <dbReference type="SAM" id="MobiDB-lite"/>
    </source>
</evidence>
<feature type="chain" id="PRO_5039467793" description="Ankyrin repeat domain-containing protein" evidence="4">
    <location>
        <begin position="22"/>
        <end position="298"/>
    </location>
</feature>
<evidence type="ECO:0008006" key="7">
    <source>
        <dbReference type="Google" id="ProtNLM"/>
    </source>
</evidence>
<dbReference type="InterPro" id="IPR036770">
    <property type="entry name" value="Ankyrin_rpt-contain_sf"/>
</dbReference>
<comment type="caution">
    <text evidence="5">The sequence shown here is derived from an EMBL/GenBank/DDBJ whole genome shotgun (WGS) entry which is preliminary data.</text>
</comment>
<evidence type="ECO:0000313" key="5">
    <source>
        <dbReference type="EMBL" id="NIH54371.1"/>
    </source>
</evidence>
<dbReference type="AlphaFoldDB" id="A0A7X5R2J0"/>
<dbReference type="InterPro" id="IPR050776">
    <property type="entry name" value="Ank_Repeat/CDKN_Inhibitor"/>
</dbReference>
<proteinExistence type="predicted"/>
<accession>A0A7X5R2J0</accession>
<dbReference type="EMBL" id="JAAMOX010000002">
    <property type="protein sequence ID" value="NIH54371.1"/>
    <property type="molecule type" value="Genomic_DNA"/>
</dbReference>
<name>A0A7X5R2J0_9MICO</name>
<gene>
    <name evidence="5" type="ORF">FHX76_002267</name>
</gene>
<dbReference type="PROSITE" id="PS51257">
    <property type="entry name" value="PROKAR_LIPOPROTEIN"/>
    <property type="match status" value="1"/>
</dbReference>
<dbReference type="InterPro" id="IPR002110">
    <property type="entry name" value="Ankyrin_rpt"/>
</dbReference>
<dbReference type="Gene3D" id="1.25.40.20">
    <property type="entry name" value="Ankyrin repeat-containing domain"/>
    <property type="match status" value="2"/>
</dbReference>
<keyword evidence="6" id="KW-1185">Reference proteome</keyword>
<keyword evidence="1" id="KW-0677">Repeat</keyword>
<evidence type="ECO:0000256" key="2">
    <source>
        <dbReference type="ARBA" id="ARBA00023043"/>
    </source>
</evidence>
<organism evidence="5 6">
    <name type="scientific">Lysinibacter cavernae</name>
    <dbReference type="NCBI Taxonomy" id="1640652"/>
    <lineage>
        <taxon>Bacteria</taxon>
        <taxon>Bacillati</taxon>
        <taxon>Actinomycetota</taxon>
        <taxon>Actinomycetes</taxon>
        <taxon>Micrococcales</taxon>
        <taxon>Microbacteriaceae</taxon>
        <taxon>Lysinibacter</taxon>
    </lineage>
</organism>
<dbReference type="PANTHER" id="PTHR24201:SF16">
    <property type="entry name" value="ANKYRIN-1-LIKE-RELATED"/>
    <property type="match status" value="1"/>
</dbReference>